<feature type="domain" description="GGDEF" evidence="1">
    <location>
        <begin position="349"/>
        <end position="482"/>
    </location>
</feature>
<dbReference type="Pfam" id="PF00990">
    <property type="entry name" value="GGDEF"/>
    <property type="match status" value="1"/>
</dbReference>
<evidence type="ECO:0000313" key="2">
    <source>
        <dbReference type="EMBL" id="SJX20876.1"/>
    </source>
</evidence>
<dbReference type="InterPro" id="IPR035965">
    <property type="entry name" value="PAS-like_dom_sf"/>
</dbReference>
<dbReference type="Pfam" id="PF08448">
    <property type="entry name" value="PAS_4"/>
    <property type="match status" value="1"/>
</dbReference>
<dbReference type="EMBL" id="FUUY01000001">
    <property type="protein sequence ID" value="SJX20876.1"/>
    <property type="molecule type" value="Genomic_DNA"/>
</dbReference>
<dbReference type="InterPro" id="IPR052155">
    <property type="entry name" value="Biofilm_reg_signaling"/>
</dbReference>
<dbReference type="NCBIfam" id="TIGR00254">
    <property type="entry name" value="GGDEF"/>
    <property type="match status" value="1"/>
</dbReference>
<dbReference type="CDD" id="cd01949">
    <property type="entry name" value="GGDEF"/>
    <property type="match status" value="1"/>
</dbReference>
<dbReference type="RefSeq" id="WP_087010967.1">
    <property type="nucleotide sequence ID" value="NZ_FUUY01000001.1"/>
</dbReference>
<accession>A0A1R7Q9F7</accession>
<dbReference type="PROSITE" id="PS50887">
    <property type="entry name" value="GGDEF"/>
    <property type="match status" value="1"/>
</dbReference>
<dbReference type="AlphaFoldDB" id="A0A1R7Q9F7"/>
<dbReference type="SUPFAM" id="SSF55073">
    <property type="entry name" value="Nucleotide cyclase"/>
    <property type="match status" value="1"/>
</dbReference>
<dbReference type="GO" id="GO:0052621">
    <property type="term" value="F:diguanylate cyclase activity"/>
    <property type="evidence" value="ECO:0007669"/>
    <property type="project" value="UniProtKB-EC"/>
</dbReference>
<keyword evidence="2" id="KW-0808">Transferase</keyword>
<evidence type="ECO:0000313" key="3">
    <source>
        <dbReference type="Proteomes" id="UP000196240"/>
    </source>
</evidence>
<proteinExistence type="predicted"/>
<dbReference type="InterPro" id="IPR013656">
    <property type="entry name" value="PAS_4"/>
</dbReference>
<dbReference type="SUPFAM" id="SSF55785">
    <property type="entry name" value="PYP-like sensor domain (PAS domain)"/>
    <property type="match status" value="1"/>
</dbReference>
<dbReference type="SMART" id="SM00267">
    <property type="entry name" value="GGDEF"/>
    <property type="match status" value="1"/>
</dbReference>
<gene>
    <name evidence="2" type="primary">ydaM</name>
    <name evidence="2" type="ORF">ACNJC6_00475</name>
</gene>
<dbReference type="EC" id="2.7.7.65" evidence="2"/>
<dbReference type="InterPro" id="IPR000160">
    <property type="entry name" value="GGDEF_dom"/>
</dbReference>
<dbReference type="Gene3D" id="3.30.450.20">
    <property type="entry name" value="PAS domain"/>
    <property type="match status" value="1"/>
</dbReference>
<protein>
    <submittedName>
        <fullName evidence="2">GGDEF (Diguanylate cyclase) domain-containing protein</fullName>
        <ecNumber evidence="2">2.7.7.65</ecNumber>
    </submittedName>
</protein>
<keyword evidence="2" id="KW-0548">Nucleotidyltransferase</keyword>
<dbReference type="Proteomes" id="UP000196240">
    <property type="component" value="Unassembled WGS sequence"/>
</dbReference>
<dbReference type="PANTHER" id="PTHR44757:SF2">
    <property type="entry name" value="BIOFILM ARCHITECTURE MAINTENANCE PROTEIN MBAA"/>
    <property type="match status" value="1"/>
</dbReference>
<evidence type="ECO:0000259" key="1">
    <source>
        <dbReference type="PROSITE" id="PS50887"/>
    </source>
</evidence>
<dbReference type="InterPro" id="IPR029787">
    <property type="entry name" value="Nucleotide_cyclase"/>
</dbReference>
<reference evidence="2 3" key="1">
    <citation type="submission" date="2017-02" db="EMBL/GenBank/DDBJ databases">
        <authorList>
            <person name="Peterson S.W."/>
        </authorList>
    </citation>
    <scope>NUCLEOTIDE SEQUENCE [LARGE SCALE GENOMIC DNA]</scope>
    <source>
        <strain evidence="2">C6</strain>
    </source>
</reference>
<dbReference type="Gene3D" id="3.30.70.270">
    <property type="match status" value="1"/>
</dbReference>
<organism evidence="2 3">
    <name type="scientific">Acinetobacter johnsonii</name>
    <dbReference type="NCBI Taxonomy" id="40214"/>
    <lineage>
        <taxon>Bacteria</taxon>
        <taxon>Pseudomonadati</taxon>
        <taxon>Pseudomonadota</taxon>
        <taxon>Gammaproteobacteria</taxon>
        <taxon>Moraxellales</taxon>
        <taxon>Moraxellaceae</taxon>
        <taxon>Acinetobacter</taxon>
    </lineage>
</organism>
<dbReference type="InterPro" id="IPR043128">
    <property type="entry name" value="Rev_trsase/Diguanyl_cyclase"/>
</dbReference>
<name>A0A1R7Q9F7_ACIJO</name>
<sequence length="488" mass="56135">MQLLDSPIFELSPIAMWLEDFSEVQKQFDLWRSQGVEDIASFLLEDKSRILSCAHKIKVLHVNPQTLKQFEAQSFEDLTANLAQIFKADMSSTHLNELVALWNGETLFENTAVNYTLTGHRLDIRLRGTVLPGHEHDLSLVLITTEDITPYANAQRLEEKSRLIAEARFQYSPTSLWVEDFSRVKARLDHLRRLGISDFKTFLDVHNDFINECLRDIMVTDVNQATLDLFAARDKDHLLKNLHKVFQNETQQTFRHQLLELWDGNIQHNCEAVNYALDGSIRHVLLHFAVFPGFEDDWGMVQLALTDITARKKAENYLEYLGKHDVLTKLYNRSFYSTEINRLERNNLRPVSCIFLDMNGLKAINDNLGHDQGDSLLRRMGNTLNQLIENTQYSASRIGGDEFVVLLPAADEAALNHCIESLHELLMVDNQFNNHQPISVSIGTATSQPNERVEDMLKRADTAMYEHKKTYYAENDRLVSNYNPANDQ</sequence>
<dbReference type="PANTHER" id="PTHR44757">
    <property type="entry name" value="DIGUANYLATE CYCLASE DGCP"/>
    <property type="match status" value="1"/>
</dbReference>